<dbReference type="PANTHER" id="PTHR35024">
    <property type="entry name" value="HYPOTHETICAL CYTOSOLIC PROTEIN"/>
    <property type="match status" value="1"/>
</dbReference>
<comment type="similarity">
    <text evidence="1">Belongs to the bactofilin family.</text>
</comment>
<proteinExistence type="inferred from homology"/>
<sequence length="165" mass="17227">MFSKPVKGSRTPPQIEPLPLTPAAPPVETARKAPPRVASLISSDITIEGGVNGDGELQIDGVVRGDVRVGRLTVGETGHVEGGVYAEVVEVRGRVVGAVTAKQVRLYGTAYVDGDITHEQLAMETGAFFQGRSLKFQRQAPPQVAPVAVAPAPVADLTLTARPVG</sequence>
<reference evidence="3 4" key="1">
    <citation type="submission" date="2020-11" db="EMBL/GenBank/DDBJ databases">
        <title>genome sequence of strain KACC 18849.</title>
        <authorList>
            <person name="Gao J."/>
            <person name="Zhang X."/>
        </authorList>
    </citation>
    <scope>NUCLEOTIDE SEQUENCE [LARGE SCALE GENOMIC DNA]</scope>
    <source>
        <strain evidence="3 4">KACC 18849</strain>
    </source>
</reference>
<keyword evidence="4" id="KW-1185">Reference proteome</keyword>
<dbReference type="Pfam" id="PF04519">
    <property type="entry name" value="Bactofilin"/>
    <property type="match status" value="1"/>
</dbReference>
<protein>
    <submittedName>
        <fullName evidence="3">Polymer-forming cytoskeletal protein</fullName>
    </submittedName>
</protein>
<dbReference type="RefSeq" id="WP_198575511.1">
    <property type="nucleotide sequence ID" value="NZ_JADWOX010000004.1"/>
</dbReference>
<dbReference type="PANTHER" id="PTHR35024:SF4">
    <property type="entry name" value="POLYMER-FORMING CYTOSKELETAL PROTEIN"/>
    <property type="match status" value="1"/>
</dbReference>
<organism evidence="3 4">
    <name type="scientific">Caulobacter hibisci</name>
    <dbReference type="NCBI Taxonomy" id="2035993"/>
    <lineage>
        <taxon>Bacteria</taxon>
        <taxon>Pseudomonadati</taxon>
        <taxon>Pseudomonadota</taxon>
        <taxon>Alphaproteobacteria</taxon>
        <taxon>Caulobacterales</taxon>
        <taxon>Caulobacteraceae</taxon>
        <taxon>Caulobacter</taxon>
    </lineage>
</organism>
<name>A0ABS0SVL9_9CAUL</name>
<gene>
    <name evidence="3" type="ORF">I4Q42_07835</name>
</gene>
<dbReference type="EMBL" id="JADWOX010000004">
    <property type="protein sequence ID" value="MBI1683574.1"/>
    <property type="molecule type" value="Genomic_DNA"/>
</dbReference>
<evidence type="ECO:0000256" key="2">
    <source>
        <dbReference type="SAM" id="MobiDB-lite"/>
    </source>
</evidence>
<evidence type="ECO:0000313" key="3">
    <source>
        <dbReference type="EMBL" id="MBI1683574.1"/>
    </source>
</evidence>
<dbReference type="InterPro" id="IPR007607">
    <property type="entry name" value="BacA/B"/>
</dbReference>
<feature type="region of interest" description="Disordered" evidence="2">
    <location>
        <begin position="1"/>
        <end position="31"/>
    </location>
</feature>
<dbReference type="Proteomes" id="UP000639859">
    <property type="component" value="Unassembled WGS sequence"/>
</dbReference>
<evidence type="ECO:0000256" key="1">
    <source>
        <dbReference type="ARBA" id="ARBA00044755"/>
    </source>
</evidence>
<accession>A0ABS0SVL9</accession>
<comment type="caution">
    <text evidence="3">The sequence shown here is derived from an EMBL/GenBank/DDBJ whole genome shotgun (WGS) entry which is preliminary data.</text>
</comment>
<feature type="compositionally biased region" description="Pro residues" evidence="2">
    <location>
        <begin position="14"/>
        <end position="25"/>
    </location>
</feature>
<evidence type="ECO:0000313" key="4">
    <source>
        <dbReference type="Proteomes" id="UP000639859"/>
    </source>
</evidence>